<evidence type="ECO:0000256" key="1">
    <source>
        <dbReference type="ARBA" id="ARBA00008676"/>
    </source>
</evidence>
<protein>
    <recommendedName>
        <fullName evidence="3">3-methyl-2-oxobutanoate hydroxymethyltransferase</fullName>
        <ecNumber evidence="3">2.1.2.11</ecNumber>
    </recommendedName>
</protein>
<keyword evidence="5" id="KW-0808">Transferase</keyword>
<evidence type="ECO:0000256" key="3">
    <source>
        <dbReference type="ARBA" id="ARBA00012618"/>
    </source>
</evidence>
<dbReference type="InterPro" id="IPR040442">
    <property type="entry name" value="Pyrv_kinase-like_dom_sf"/>
</dbReference>
<dbReference type="EC" id="2.1.2.11" evidence="3"/>
<dbReference type="Pfam" id="PF02548">
    <property type="entry name" value="Pantoate_transf"/>
    <property type="match status" value="1"/>
</dbReference>
<evidence type="ECO:0000313" key="7">
    <source>
        <dbReference type="EMBL" id="GAA4013696.1"/>
    </source>
</evidence>
<feature type="region of interest" description="Disordered" evidence="6">
    <location>
        <begin position="308"/>
        <end position="331"/>
    </location>
</feature>
<gene>
    <name evidence="7" type="ORF">GCM10022384_67490</name>
</gene>
<dbReference type="InterPro" id="IPR015813">
    <property type="entry name" value="Pyrv/PenolPyrv_kinase-like_dom"/>
</dbReference>
<dbReference type="SUPFAM" id="SSF51621">
    <property type="entry name" value="Phosphoenolpyruvate/pyruvate domain"/>
    <property type="match status" value="1"/>
</dbReference>
<organism evidence="7 8">
    <name type="scientific">Streptomyces marokkonensis</name>
    <dbReference type="NCBI Taxonomy" id="324855"/>
    <lineage>
        <taxon>Bacteria</taxon>
        <taxon>Bacillati</taxon>
        <taxon>Actinomycetota</taxon>
        <taxon>Actinomycetes</taxon>
        <taxon>Kitasatosporales</taxon>
        <taxon>Streptomycetaceae</taxon>
        <taxon>Streptomyces</taxon>
    </lineage>
</organism>
<dbReference type="Gene3D" id="3.20.20.60">
    <property type="entry name" value="Phosphoenolpyruvate-binding domains"/>
    <property type="match status" value="1"/>
</dbReference>
<name>A0ABP7SM60_9ACTN</name>
<comment type="caution">
    <text evidence="7">The sequence shown here is derived from an EMBL/GenBank/DDBJ whole genome shotgun (WGS) entry which is preliminary data.</text>
</comment>
<reference evidence="8" key="1">
    <citation type="journal article" date="2019" name="Int. J. Syst. Evol. Microbiol.">
        <title>The Global Catalogue of Microorganisms (GCM) 10K type strain sequencing project: providing services to taxonomists for standard genome sequencing and annotation.</title>
        <authorList>
            <consortium name="The Broad Institute Genomics Platform"/>
            <consortium name="The Broad Institute Genome Sequencing Center for Infectious Disease"/>
            <person name="Wu L."/>
            <person name="Ma J."/>
        </authorList>
    </citation>
    <scope>NUCLEOTIDE SEQUENCE [LARGE SCALE GENOMIC DNA]</scope>
    <source>
        <strain evidence="8">JCM 17027</strain>
    </source>
</reference>
<dbReference type="PANTHER" id="PTHR20881:SF0">
    <property type="entry name" value="3-METHYL-2-OXOBUTANOATE HYDROXYMETHYLTRANSFERASE"/>
    <property type="match status" value="1"/>
</dbReference>
<keyword evidence="8" id="KW-1185">Reference proteome</keyword>
<dbReference type="EMBL" id="BAABCQ010000252">
    <property type="protein sequence ID" value="GAA4013696.1"/>
    <property type="molecule type" value="Genomic_DNA"/>
</dbReference>
<keyword evidence="4" id="KW-0566">Pantothenate biosynthesis</keyword>
<dbReference type="Proteomes" id="UP001500034">
    <property type="component" value="Unassembled WGS sequence"/>
</dbReference>
<evidence type="ECO:0000256" key="4">
    <source>
        <dbReference type="ARBA" id="ARBA00022655"/>
    </source>
</evidence>
<evidence type="ECO:0000256" key="5">
    <source>
        <dbReference type="ARBA" id="ARBA00022679"/>
    </source>
</evidence>
<evidence type="ECO:0000256" key="2">
    <source>
        <dbReference type="ARBA" id="ARBA00011424"/>
    </source>
</evidence>
<accession>A0ABP7SM60</accession>
<dbReference type="RefSeq" id="WP_345597616.1">
    <property type="nucleotide sequence ID" value="NZ_BAABCQ010000252.1"/>
</dbReference>
<sequence>MTSNALAPAALSTHEPHEAADAIRPYLHRYTSPAKLGIKVNLYRDIEVEGLAQALRAPDLADCPVECLMVGDSYFMTHLGRPGTAMRDDQERAWALEVMLGLVAEVHASMGASLPRARRPFLLADLPDGAADTIAGAASAAERFMAAGADAVKIEAVGPESLYCAEAVAKLDIPTVVHLGYTPQRGDLTRRGNTIDDAAALFAEARRARDAGACGLVLEMVSEPVNAALSRPGPGSLPVYSVFSGRAEYGGYSLNVWDAVVRSAVPRQLFPPTPVIDVAQVPERYTPDLLADRLGELLRMTVAGDFPRHLKNRMSPDDQQVLADTDPWSQS</sequence>
<dbReference type="PANTHER" id="PTHR20881">
    <property type="entry name" value="3-METHYL-2-OXOBUTANOATE HYDROXYMETHYLTRANSFERASE"/>
    <property type="match status" value="1"/>
</dbReference>
<evidence type="ECO:0000256" key="6">
    <source>
        <dbReference type="SAM" id="MobiDB-lite"/>
    </source>
</evidence>
<evidence type="ECO:0000313" key="8">
    <source>
        <dbReference type="Proteomes" id="UP001500034"/>
    </source>
</evidence>
<proteinExistence type="inferred from homology"/>
<comment type="subunit">
    <text evidence="2">Homodecamer; pentamer of dimers.</text>
</comment>
<comment type="similarity">
    <text evidence="1">Belongs to the PanB family.</text>
</comment>
<dbReference type="InterPro" id="IPR003700">
    <property type="entry name" value="Pantoate_hydroxy_MeTrfase"/>
</dbReference>